<evidence type="ECO:0000256" key="1">
    <source>
        <dbReference type="ARBA" id="ARBA00004613"/>
    </source>
</evidence>
<keyword evidence="8" id="KW-1185">Reference proteome</keyword>
<keyword evidence="4" id="KW-0645">Protease</keyword>
<dbReference type="PROSITE" id="PS00134">
    <property type="entry name" value="TRYPSIN_HIS"/>
    <property type="match status" value="1"/>
</dbReference>
<dbReference type="InterPro" id="IPR043504">
    <property type="entry name" value="Peptidase_S1_PA_chymotrypsin"/>
</dbReference>
<dbReference type="Pfam" id="PF00089">
    <property type="entry name" value="Trypsin"/>
    <property type="match status" value="1"/>
</dbReference>
<feature type="domain" description="Peptidase S1" evidence="6">
    <location>
        <begin position="191"/>
        <end position="427"/>
    </location>
</feature>
<proteinExistence type="predicted"/>
<dbReference type="InterPro" id="IPR018114">
    <property type="entry name" value="TRYPSIN_HIS"/>
</dbReference>
<dbReference type="PANTHER" id="PTHR24252:SF7">
    <property type="entry name" value="HYALIN"/>
    <property type="match status" value="1"/>
</dbReference>
<dbReference type="PROSITE" id="PS50240">
    <property type="entry name" value="TRYPSIN_DOM"/>
    <property type="match status" value="1"/>
</dbReference>
<reference evidence="7" key="1">
    <citation type="submission" date="2021-02" db="EMBL/GenBank/DDBJ databases">
        <authorList>
            <person name="Nowell W R."/>
        </authorList>
    </citation>
    <scope>NUCLEOTIDE SEQUENCE</scope>
</reference>
<evidence type="ECO:0000259" key="6">
    <source>
        <dbReference type="PROSITE" id="PS50240"/>
    </source>
</evidence>
<dbReference type="GO" id="GO:0004252">
    <property type="term" value="F:serine-type endopeptidase activity"/>
    <property type="evidence" value="ECO:0007669"/>
    <property type="project" value="InterPro"/>
</dbReference>
<keyword evidence="4" id="KW-0720">Serine protease</keyword>
<evidence type="ECO:0000313" key="7">
    <source>
        <dbReference type="EMBL" id="CAF0821993.1"/>
    </source>
</evidence>
<keyword evidence="4" id="KW-0378">Hydrolase</keyword>
<feature type="transmembrane region" description="Helical" evidence="5">
    <location>
        <begin position="68"/>
        <end position="88"/>
    </location>
</feature>
<protein>
    <recommendedName>
        <fullName evidence="6">Peptidase S1 domain-containing protein</fullName>
    </recommendedName>
</protein>
<organism evidence="7 8">
    <name type="scientific">Adineta ricciae</name>
    <name type="common">Rotifer</name>
    <dbReference type="NCBI Taxonomy" id="249248"/>
    <lineage>
        <taxon>Eukaryota</taxon>
        <taxon>Metazoa</taxon>
        <taxon>Spiralia</taxon>
        <taxon>Gnathifera</taxon>
        <taxon>Rotifera</taxon>
        <taxon>Eurotatoria</taxon>
        <taxon>Bdelloidea</taxon>
        <taxon>Adinetida</taxon>
        <taxon>Adinetidae</taxon>
        <taxon>Adineta</taxon>
    </lineage>
</organism>
<dbReference type="PANTHER" id="PTHR24252">
    <property type="entry name" value="ACROSIN-RELATED"/>
    <property type="match status" value="1"/>
</dbReference>
<comment type="caution">
    <text evidence="7">The sequence shown here is derived from an EMBL/GenBank/DDBJ whole genome shotgun (WGS) entry which is preliminary data.</text>
</comment>
<dbReference type="Proteomes" id="UP000663828">
    <property type="component" value="Unassembled WGS sequence"/>
</dbReference>
<dbReference type="FunFam" id="2.40.10.10:FF:000047">
    <property type="entry name" value="Trypsin eta"/>
    <property type="match status" value="1"/>
</dbReference>
<evidence type="ECO:0000256" key="3">
    <source>
        <dbReference type="ARBA" id="ARBA00023157"/>
    </source>
</evidence>
<dbReference type="InterPro" id="IPR033116">
    <property type="entry name" value="TRYPSIN_SER"/>
</dbReference>
<dbReference type="InterPro" id="IPR001254">
    <property type="entry name" value="Trypsin_dom"/>
</dbReference>
<comment type="subcellular location">
    <subcellularLocation>
        <location evidence="1">Secreted</location>
    </subcellularLocation>
</comment>
<keyword evidence="5" id="KW-1133">Transmembrane helix</keyword>
<dbReference type="EMBL" id="CAJNOR010000159">
    <property type="protein sequence ID" value="CAF0821993.1"/>
    <property type="molecule type" value="Genomic_DNA"/>
</dbReference>
<evidence type="ECO:0000256" key="2">
    <source>
        <dbReference type="ARBA" id="ARBA00022525"/>
    </source>
</evidence>
<evidence type="ECO:0000256" key="5">
    <source>
        <dbReference type="SAM" id="Phobius"/>
    </source>
</evidence>
<keyword evidence="5" id="KW-0472">Membrane</keyword>
<keyword evidence="2" id="KW-0964">Secreted</keyword>
<keyword evidence="5" id="KW-0812">Transmembrane</keyword>
<dbReference type="GO" id="GO:0006508">
    <property type="term" value="P:proteolysis"/>
    <property type="evidence" value="ECO:0007669"/>
    <property type="project" value="UniProtKB-KW"/>
</dbReference>
<name>A0A813U5L7_ADIRI</name>
<dbReference type="AlphaFoldDB" id="A0A813U5L7"/>
<dbReference type="InterPro" id="IPR009003">
    <property type="entry name" value="Peptidase_S1_PA"/>
</dbReference>
<gene>
    <name evidence="7" type="ORF">XAT740_LOCUS4008</name>
</gene>
<evidence type="ECO:0000313" key="8">
    <source>
        <dbReference type="Proteomes" id="UP000663828"/>
    </source>
</evidence>
<evidence type="ECO:0000256" key="4">
    <source>
        <dbReference type="RuleBase" id="RU363034"/>
    </source>
</evidence>
<feature type="transmembrane region" description="Helical" evidence="5">
    <location>
        <begin position="37"/>
        <end position="56"/>
    </location>
</feature>
<dbReference type="CDD" id="cd00190">
    <property type="entry name" value="Tryp_SPc"/>
    <property type="match status" value="1"/>
</dbReference>
<dbReference type="SUPFAM" id="SSF50494">
    <property type="entry name" value="Trypsin-like serine proteases"/>
    <property type="match status" value="1"/>
</dbReference>
<feature type="transmembrane region" description="Helical" evidence="5">
    <location>
        <begin position="100"/>
        <end position="119"/>
    </location>
</feature>
<sequence length="470" mass="51156">MYYIQPWMLAVIIPLACIREGQHLLYQLQLLNKKSFAHIRSSIGLFGSSALLAFSLEFSEFLLVSNTSSLTLSVSGIFKEVVMLYLAVEYNNNELNRINIIGLIICLTGIIFHCILKFYNIQKEKPVTGDSIVTERLLLHRLESTDEWSVDSDMVKIRRTMGFTAVTAVTYSCLSNATCGCSLNSAVLTKIVGGEQAGTDTFGWIVSIRTGANHICGGSLISSTIIITAAHCLSAIRTLSTLSVNVGSKYLSVIRQKRSVAKIYVHKNYDPTTFVNDIAIMQLATPIDMNDRSIAVICLPISTAATANVEYPQAAVSVVAIGWGVLSSDNKTPPNTLQQVTLQTVAKTASSCRKSVNNATVQFCAGVQGGGKDTCQGDSGGPLMSFTDNQWVLVGITSYGTGCALADYPGVYTRVSYYVDWINCFLTNNTYCIESTVFKQYTVVSGGLTLFLKDAILLFLCLVISQLRLT</sequence>
<dbReference type="GO" id="GO:0051604">
    <property type="term" value="P:protein maturation"/>
    <property type="evidence" value="ECO:0007669"/>
    <property type="project" value="UniProtKB-ARBA"/>
</dbReference>
<dbReference type="GO" id="GO:0005576">
    <property type="term" value="C:extracellular region"/>
    <property type="evidence" value="ECO:0007669"/>
    <property type="project" value="UniProtKB-SubCell"/>
</dbReference>
<keyword evidence="3" id="KW-1015">Disulfide bond</keyword>
<accession>A0A813U5L7</accession>
<dbReference type="SMART" id="SM00020">
    <property type="entry name" value="Tryp_SPc"/>
    <property type="match status" value="1"/>
</dbReference>
<dbReference type="PROSITE" id="PS00135">
    <property type="entry name" value="TRYPSIN_SER"/>
    <property type="match status" value="1"/>
</dbReference>
<dbReference type="InterPro" id="IPR001314">
    <property type="entry name" value="Peptidase_S1A"/>
</dbReference>
<dbReference type="Gene3D" id="2.40.10.10">
    <property type="entry name" value="Trypsin-like serine proteases"/>
    <property type="match status" value="1"/>
</dbReference>
<dbReference type="PRINTS" id="PR00722">
    <property type="entry name" value="CHYMOTRYPSIN"/>
</dbReference>